<comment type="function">
    <text evidence="7">Component of the EKC/KEOPS complex that is required for the formation of a threonylcarbamoyl group on adenosine at position 37 (t(6)A37) in tRNAs that read codons beginning with adenine. The complex is probably involved in the transfer of the threonylcarbamoyl moiety of threonylcarbamoyl-AMP (TC-AMP) to the N6 group of A37. CGI121 acts as an allosteric effector that regulates the t(6)A activity of the complex. The EKC/KEOPS complex also promotes both telomere uncapping and telomere elongation. The complex is required for efficient recruitment of transcriptional coactivators. CGI121 is not required for tRNA modification.</text>
</comment>
<dbReference type="EMBL" id="OZ022405">
    <property type="protein sequence ID" value="CAK9435337.1"/>
    <property type="molecule type" value="Genomic_DNA"/>
</dbReference>
<dbReference type="Proteomes" id="UP001497383">
    <property type="component" value="Chromosome 6"/>
</dbReference>
<dbReference type="EMBL" id="OZ022405">
    <property type="protein sequence ID" value="CAK9436549.1"/>
    <property type="molecule type" value="Genomic_DNA"/>
</dbReference>
<dbReference type="EMBL" id="OZ022410">
    <property type="protein sequence ID" value="CAK9440932.1"/>
    <property type="molecule type" value="Genomic_DNA"/>
</dbReference>
<evidence type="ECO:0000313" key="9">
    <source>
        <dbReference type="EMBL" id="CAK9435337.1"/>
    </source>
</evidence>
<evidence type="ECO:0000256" key="6">
    <source>
        <dbReference type="ARBA" id="ARBA00023242"/>
    </source>
</evidence>
<gene>
    <name evidence="9" type="ORF">LODBEIA_P00640</name>
    <name evidence="10" type="ORF">LODBEIA_P11040</name>
    <name evidence="11" type="ORF">LODBEIA_P12310</name>
    <name evidence="12" type="ORF">LODBEIA_P20560</name>
    <name evidence="13" type="ORF">LODBEIA_P31410</name>
    <name evidence="14" type="ORF">LODBEIA_P38640</name>
    <name evidence="15" type="ORF">LODBEIA_P46740</name>
    <name evidence="16" type="ORF">LODBEIA_P48010</name>
    <name evidence="17" type="ORF">LODBEIA_P56980</name>
</gene>
<keyword evidence="5" id="KW-0819">tRNA processing</keyword>
<dbReference type="EMBL" id="OZ022408">
    <property type="protein sequence ID" value="CAK9438917.1"/>
    <property type="molecule type" value="Genomic_DNA"/>
</dbReference>
<evidence type="ECO:0000256" key="2">
    <source>
        <dbReference type="ARBA" id="ARBA00005546"/>
    </source>
</evidence>
<keyword evidence="6 8" id="KW-0539">Nucleus</keyword>
<evidence type="ECO:0000256" key="5">
    <source>
        <dbReference type="ARBA" id="ARBA00022694"/>
    </source>
</evidence>
<dbReference type="Gene3D" id="3.30.2380.10">
    <property type="entry name" value="CGI121/TPRKB"/>
    <property type="match status" value="1"/>
</dbReference>
<dbReference type="InterPro" id="IPR013926">
    <property type="entry name" value="CGI121/TPRKB"/>
</dbReference>
<dbReference type="Proteomes" id="UP001497383">
    <property type="component" value="Chromosome 1"/>
</dbReference>
<reference evidence="13 18" key="1">
    <citation type="submission" date="2024-03" db="EMBL/GenBank/DDBJ databases">
        <authorList>
            <person name="Brejova B."/>
        </authorList>
    </citation>
    <scope>NUCLEOTIDE SEQUENCE [LARGE SCALE GENOMIC DNA]</scope>
    <source>
        <strain evidence="13 18">CBS 14171</strain>
    </source>
</reference>
<evidence type="ECO:0000313" key="12">
    <source>
        <dbReference type="EMBL" id="CAK9437678.1"/>
    </source>
</evidence>
<evidence type="ECO:0000256" key="7">
    <source>
        <dbReference type="ARBA" id="ARBA00025043"/>
    </source>
</evidence>
<evidence type="ECO:0000256" key="8">
    <source>
        <dbReference type="RuleBase" id="RU004398"/>
    </source>
</evidence>
<evidence type="ECO:0000313" key="13">
    <source>
        <dbReference type="EMBL" id="CAK9438917.1"/>
    </source>
</evidence>
<dbReference type="RefSeq" id="XP_066827002.1">
    <property type="nucleotide sequence ID" value="XM_066976582.1"/>
</dbReference>
<evidence type="ECO:0000313" key="16">
    <source>
        <dbReference type="EMBL" id="CAK9440932.1"/>
    </source>
</evidence>
<comment type="subcellular location">
    <subcellularLocation>
        <location evidence="1">Nucleus</location>
    </subcellularLocation>
</comment>
<accession>A0ABP0ZNI4</accession>
<dbReference type="EMBL" id="OZ022408">
    <property type="protein sequence ID" value="CAK9439764.1"/>
    <property type="molecule type" value="Genomic_DNA"/>
</dbReference>
<proteinExistence type="inferred from homology"/>
<evidence type="ECO:0000313" key="17">
    <source>
        <dbReference type="EMBL" id="CAK9441830.1"/>
    </source>
</evidence>
<dbReference type="Proteomes" id="UP001497383">
    <property type="component" value="Chromosome 4"/>
</dbReference>
<dbReference type="Proteomes" id="UP001497383">
    <property type="component" value="Chromosome 5"/>
</dbReference>
<dbReference type="EMBL" id="OZ022411">
    <property type="protein sequence ID" value="CAK9441830.1"/>
    <property type="molecule type" value="Genomic_DNA"/>
</dbReference>
<name>A0ABP0ZNI4_9ASCO</name>
<dbReference type="Pfam" id="PF08617">
    <property type="entry name" value="CGI-121"/>
    <property type="match status" value="1"/>
</dbReference>
<sequence length="176" mass="19667">MAMFPQFPQFKVLVFLVDGLTKDAIANIQKQLADANPEYDYCFCSTTYIVSLEQLHHSIHNSLQSYTSDQMQTRTLNAEILLNLCPVNVISEALKRFGISEACSSAVIIKILGREENTIEVERFTQSLGTVVPITDDALYQRADIAKFKKVYKLNDAEDPSDLTRLAIGASILRGC</sequence>
<dbReference type="EMBL" id="OZ022406">
    <property type="protein sequence ID" value="CAK9437678.1"/>
    <property type="molecule type" value="Genomic_DNA"/>
</dbReference>
<dbReference type="GeneID" id="92205260"/>
<evidence type="ECO:0000313" key="10">
    <source>
        <dbReference type="EMBL" id="CAK9436549.1"/>
    </source>
</evidence>
<dbReference type="PANTHER" id="PTHR15840">
    <property type="entry name" value="CGI-121 FAMILY MEMBER"/>
    <property type="match status" value="1"/>
</dbReference>
<comment type="similarity">
    <text evidence="2 8">Belongs to the CGI121/TPRKB family.</text>
</comment>
<protein>
    <recommendedName>
        <fullName evidence="4">EKC/KEOPS complex subunit CGI121</fullName>
    </recommendedName>
    <alternativeName>
        <fullName evidence="3">EKC/KEOPS complex subunit cgi121</fullName>
    </alternativeName>
</protein>
<dbReference type="PANTHER" id="PTHR15840:SF10">
    <property type="entry name" value="EKC_KEOPS COMPLEX SUBUNIT TPRKB"/>
    <property type="match status" value="1"/>
</dbReference>
<evidence type="ECO:0000256" key="1">
    <source>
        <dbReference type="ARBA" id="ARBA00004123"/>
    </source>
</evidence>
<evidence type="ECO:0000313" key="11">
    <source>
        <dbReference type="EMBL" id="CAK9436709.1"/>
    </source>
</evidence>
<dbReference type="Proteomes" id="UP001497383">
    <property type="component" value="Chromosome 7"/>
</dbReference>
<evidence type="ECO:0000313" key="15">
    <source>
        <dbReference type="EMBL" id="CAK9440673.1"/>
    </source>
</evidence>
<evidence type="ECO:0000313" key="14">
    <source>
        <dbReference type="EMBL" id="CAK9439764.1"/>
    </source>
</evidence>
<evidence type="ECO:0000313" key="18">
    <source>
        <dbReference type="Proteomes" id="UP001497383"/>
    </source>
</evidence>
<evidence type="ECO:0000256" key="4">
    <source>
        <dbReference type="ARBA" id="ARBA00016009"/>
    </source>
</evidence>
<dbReference type="Proteomes" id="UP001497383">
    <property type="component" value="Chromosome 2"/>
</dbReference>
<dbReference type="EMBL" id="OZ022406">
    <property type="protein sequence ID" value="CAK9436709.1"/>
    <property type="molecule type" value="Genomic_DNA"/>
</dbReference>
<dbReference type="InterPro" id="IPR036504">
    <property type="entry name" value="CGI121/TPRKB_sf"/>
</dbReference>
<dbReference type="EMBL" id="OZ022409">
    <property type="protein sequence ID" value="CAK9440673.1"/>
    <property type="molecule type" value="Genomic_DNA"/>
</dbReference>
<dbReference type="SUPFAM" id="SSF143870">
    <property type="entry name" value="PF0523-like"/>
    <property type="match status" value="1"/>
</dbReference>
<organism evidence="13 18">
    <name type="scientific">Lodderomyces beijingensis</name>
    <dbReference type="NCBI Taxonomy" id="1775926"/>
    <lineage>
        <taxon>Eukaryota</taxon>
        <taxon>Fungi</taxon>
        <taxon>Dikarya</taxon>
        <taxon>Ascomycota</taxon>
        <taxon>Saccharomycotina</taxon>
        <taxon>Pichiomycetes</taxon>
        <taxon>Debaryomycetaceae</taxon>
        <taxon>Candida/Lodderomyces clade</taxon>
        <taxon>Lodderomyces</taxon>
    </lineage>
</organism>
<evidence type="ECO:0000256" key="3">
    <source>
        <dbReference type="ARBA" id="ARBA00015316"/>
    </source>
</evidence>
<keyword evidence="18" id="KW-1185">Reference proteome</keyword>